<keyword evidence="4" id="KW-0132">Cell division</keyword>
<keyword evidence="6" id="KW-0995">Kinetochore</keyword>
<protein>
    <submittedName>
        <fullName evidence="11">Uncharacterized protein</fullName>
    </submittedName>
</protein>
<evidence type="ECO:0000256" key="9">
    <source>
        <dbReference type="ARBA" id="ARBA00023328"/>
    </source>
</evidence>
<dbReference type="GO" id="GO:0005634">
    <property type="term" value="C:nucleus"/>
    <property type="evidence" value="ECO:0007669"/>
    <property type="project" value="UniProtKB-SubCell"/>
</dbReference>
<keyword evidence="5" id="KW-0498">Mitosis</keyword>
<keyword evidence="10" id="KW-0175">Coiled coil</keyword>
<evidence type="ECO:0000256" key="4">
    <source>
        <dbReference type="ARBA" id="ARBA00022618"/>
    </source>
</evidence>
<proteinExistence type="predicted"/>
<keyword evidence="12" id="KW-1185">Reference proteome</keyword>
<feature type="coiled-coil region" evidence="10">
    <location>
        <begin position="80"/>
        <end position="162"/>
    </location>
</feature>
<evidence type="ECO:0000256" key="10">
    <source>
        <dbReference type="SAM" id="Coils"/>
    </source>
</evidence>
<comment type="subcellular location">
    <subcellularLocation>
        <location evidence="2">Chromosome</location>
        <location evidence="2">Centromere</location>
        <location evidence="2">Kinetochore</location>
    </subcellularLocation>
    <subcellularLocation>
        <location evidence="1">Nucleus</location>
    </subcellularLocation>
</comment>
<evidence type="ECO:0000313" key="11">
    <source>
        <dbReference type="EMBL" id="KAF7728262.1"/>
    </source>
</evidence>
<evidence type="ECO:0000256" key="5">
    <source>
        <dbReference type="ARBA" id="ARBA00022776"/>
    </source>
</evidence>
<evidence type="ECO:0000256" key="8">
    <source>
        <dbReference type="ARBA" id="ARBA00023306"/>
    </source>
</evidence>
<dbReference type="OrthoDB" id="18453at2759"/>
<evidence type="ECO:0000256" key="3">
    <source>
        <dbReference type="ARBA" id="ARBA00022454"/>
    </source>
</evidence>
<gene>
    <name evidence="11" type="ORF">EC973_006436</name>
</gene>
<name>A0A8H7BR65_9FUNG</name>
<sequence length="201" mass="23667">MAQSNDAATGKRAAKLDLCYSKWVDHILKHYRFTNALRQVRETRELPESHTKELEEAHKQASHYARSQLWNSYQYTIKEKRDFLDKLNALERRIRESEIIENGDNARLVPQPDEVVRAMRIHMKMKELRKLRNAEKELKSENRELMKQVTEKSDKLKEVSEKVIADLLQLKEATSMAISMPVEDFDGAIETLIRYEPEINQ</sequence>
<evidence type="ECO:0000313" key="12">
    <source>
        <dbReference type="Proteomes" id="UP000605846"/>
    </source>
</evidence>
<dbReference type="InterPro" id="IPR007128">
    <property type="entry name" value="PMF1/Nnf1"/>
</dbReference>
<dbReference type="GO" id="GO:0000444">
    <property type="term" value="C:MIS12/MIND type complex"/>
    <property type="evidence" value="ECO:0007669"/>
    <property type="project" value="InterPro"/>
</dbReference>
<dbReference type="EMBL" id="JABAYA010000040">
    <property type="protein sequence ID" value="KAF7728262.1"/>
    <property type="molecule type" value="Genomic_DNA"/>
</dbReference>
<organism evidence="11 12">
    <name type="scientific">Apophysomyces ossiformis</name>
    <dbReference type="NCBI Taxonomy" id="679940"/>
    <lineage>
        <taxon>Eukaryota</taxon>
        <taxon>Fungi</taxon>
        <taxon>Fungi incertae sedis</taxon>
        <taxon>Mucoromycota</taxon>
        <taxon>Mucoromycotina</taxon>
        <taxon>Mucoromycetes</taxon>
        <taxon>Mucorales</taxon>
        <taxon>Mucorineae</taxon>
        <taxon>Mucoraceae</taxon>
        <taxon>Apophysomyces</taxon>
    </lineage>
</organism>
<reference evidence="11" key="1">
    <citation type="submission" date="2020-01" db="EMBL/GenBank/DDBJ databases">
        <title>Genome Sequencing of Three Apophysomyces-Like Fungal Strains Confirms a Novel Fungal Genus in the Mucoromycota with divergent Burkholderia-like Endosymbiotic Bacteria.</title>
        <authorList>
            <person name="Stajich J.E."/>
            <person name="Macias A.M."/>
            <person name="Carter-House D."/>
            <person name="Lovett B."/>
            <person name="Kasson L.R."/>
            <person name="Berry K."/>
            <person name="Grigoriev I."/>
            <person name="Chang Y."/>
            <person name="Spatafora J."/>
            <person name="Kasson M.T."/>
        </authorList>
    </citation>
    <scope>NUCLEOTIDE SEQUENCE</scope>
    <source>
        <strain evidence="11">NRRL A-21654</strain>
    </source>
</reference>
<keyword evidence="9" id="KW-0137">Centromere</keyword>
<comment type="caution">
    <text evidence="11">The sequence shown here is derived from an EMBL/GenBank/DDBJ whole genome shotgun (WGS) entry which is preliminary data.</text>
</comment>
<evidence type="ECO:0000256" key="6">
    <source>
        <dbReference type="ARBA" id="ARBA00022838"/>
    </source>
</evidence>
<keyword evidence="8" id="KW-0131">Cell cycle</keyword>
<dbReference type="AlphaFoldDB" id="A0A8H7BR65"/>
<dbReference type="Proteomes" id="UP000605846">
    <property type="component" value="Unassembled WGS sequence"/>
</dbReference>
<accession>A0A8H7BR65</accession>
<keyword evidence="3" id="KW-0158">Chromosome</keyword>
<keyword evidence="7" id="KW-0539">Nucleus</keyword>
<evidence type="ECO:0000256" key="1">
    <source>
        <dbReference type="ARBA" id="ARBA00004123"/>
    </source>
</evidence>
<dbReference type="GO" id="GO:0051301">
    <property type="term" value="P:cell division"/>
    <property type="evidence" value="ECO:0007669"/>
    <property type="project" value="UniProtKB-KW"/>
</dbReference>
<evidence type="ECO:0000256" key="2">
    <source>
        <dbReference type="ARBA" id="ARBA00004629"/>
    </source>
</evidence>
<dbReference type="Pfam" id="PF03980">
    <property type="entry name" value="Nnf1"/>
    <property type="match status" value="1"/>
</dbReference>
<evidence type="ECO:0000256" key="7">
    <source>
        <dbReference type="ARBA" id="ARBA00023242"/>
    </source>
</evidence>